<evidence type="ECO:0000313" key="4">
    <source>
        <dbReference type="Proteomes" id="UP001597463"/>
    </source>
</evidence>
<reference evidence="4" key="1">
    <citation type="journal article" date="2019" name="Int. J. Syst. Evol. Microbiol.">
        <title>The Global Catalogue of Microorganisms (GCM) 10K type strain sequencing project: providing services to taxonomists for standard genome sequencing and annotation.</title>
        <authorList>
            <consortium name="The Broad Institute Genomics Platform"/>
            <consortium name="The Broad Institute Genome Sequencing Center for Infectious Disease"/>
            <person name="Wu L."/>
            <person name="Ma J."/>
        </authorList>
    </citation>
    <scope>NUCLEOTIDE SEQUENCE [LARGE SCALE GENOMIC DNA]</scope>
    <source>
        <strain evidence="4">TISTR 1906</strain>
    </source>
</reference>
<accession>A0ABW5UHN8</accession>
<name>A0ABW5UHN8_9BURK</name>
<evidence type="ECO:0000256" key="1">
    <source>
        <dbReference type="ARBA" id="ARBA00006987"/>
    </source>
</evidence>
<keyword evidence="4" id="KW-1185">Reference proteome</keyword>
<dbReference type="InterPro" id="IPR006311">
    <property type="entry name" value="TAT_signal"/>
</dbReference>
<dbReference type="PIRSF" id="PIRSF017082">
    <property type="entry name" value="YflP"/>
    <property type="match status" value="1"/>
</dbReference>
<dbReference type="InterPro" id="IPR005064">
    <property type="entry name" value="BUG"/>
</dbReference>
<dbReference type="RefSeq" id="WP_174522885.1">
    <property type="nucleotide sequence ID" value="NZ_BCNT01000003.1"/>
</dbReference>
<evidence type="ECO:0000313" key="3">
    <source>
        <dbReference type="EMBL" id="MFD2753146.1"/>
    </source>
</evidence>
<dbReference type="PANTHER" id="PTHR42928">
    <property type="entry name" value="TRICARBOXYLATE-BINDING PROTEIN"/>
    <property type="match status" value="1"/>
</dbReference>
<keyword evidence="2" id="KW-0732">Signal</keyword>
<gene>
    <name evidence="3" type="ORF">ACFSW6_03530</name>
</gene>
<proteinExistence type="inferred from homology"/>
<dbReference type="Gene3D" id="3.40.190.150">
    <property type="entry name" value="Bordetella uptake gene, domain 1"/>
    <property type="match status" value="1"/>
</dbReference>
<dbReference type="PANTHER" id="PTHR42928:SF3">
    <property type="entry name" value="UPF0065 PROTEIN YFLP"/>
    <property type="match status" value="1"/>
</dbReference>
<dbReference type="Gene3D" id="3.40.190.10">
    <property type="entry name" value="Periplasmic binding protein-like II"/>
    <property type="match status" value="1"/>
</dbReference>
<dbReference type="PROSITE" id="PS51318">
    <property type="entry name" value="TAT"/>
    <property type="match status" value="1"/>
</dbReference>
<dbReference type="Proteomes" id="UP001597463">
    <property type="component" value="Unassembled WGS sequence"/>
</dbReference>
<comment type="caution">
    <text evidence="3">The sequence shown here is derived from an EMBL/GenBank/DDBJ whole genome shotgun (WGS) entry which is preliminary data.</text>
</comment>
<organism evidence="3 4">
    <name type="scientific">Comamonas terrae</name>
    <dbReference type="NCBI Taxonomy" id="673548"/>
    <lineage>
        <taxon>Bacteria</taxon>
        <taxon>Pseudomonadati</taxon>
        <taxon>Pseudomonadota</taxon>
        <taxon>Betaproteobacteria</taxon>
        <taxon>Burkholderiales</taxon>
        <taxon>Comamonadaceae</taxon>
        <taxon>Comamonas</taxon>
    </lineage>
</organism>
<dbReference type="Pfam" id="PF03401">
    <property type="entry name" value="TctC"/>
    <property type="match status" value="1"/>
</dbReference>
<protein>
    <submittedName>
        <fullName evidence="3">Tripartite tricarboxylate transporter substrate binding protein</fullName>
    </submittedName>
</protein>
<feature type="chain" id="PRO_5045851858" evidence="2">
    <location>
        <begin position="40"/>
        <end position="347"/>
    </location>
</feature>
<dbReference type="CDD" id="cd07012">
    <property type="entry name" value="PBP2_Bug_TTT"/>
    <property type="match status" value="1"/>
</dbReference>
<dbReference type="SUPFAM" id="SSF53850">
    <property type="entry name" value="Periplasmic binding protein-like II"/>
    <property type="match status" value="1"/>
</dbReference>
<dbReference type="EMBL" id="JBHUMV010000001">
    <property type="protein sequence ID" value="MFD2753146.1"/>
    <property type="molecule type" value="Genomic_DNA"/>
</dbReference>
<dbReference type="InterPro" id="IPR042100">
    <property type="entry name" value="Bug_dom1"/>
</dbReference>
<comment type="similarity">
    <text evidence="1">Belongs to the UPF0065 (bug) family.</text>
</comment>
<sequence length="347" mass="36383">MPSPTRPQAFHTGTTRFSRRQLLLGGIAALLELPGLAGAANAATAAPAAARQKIASRLRIVIPANAGGGWDQTGRALGEALLASGAADAVDYENMGGKGGTIGLAHYVQQYGNQPDTLLIGGMVMAGAIALQKPAVNLSAVQPLARLTSDYIVVAVPKDSPIRSAKDLTAALRSDPRSLTMAGGSAGSVDHMFAGLLIRAAKAAPDQLSYLPFAGGKDVVNALLQGKAQLGLSGYSEFSEALRSGQLRAIGISSRRSVFGLPTFKEQGVDADMANWRAVFTGKGVSAARAQELLQAVEQATLQESWLRALRSNRWDSALQSGKDLREFLELEQTTASVMTYLLKLKS</sequence>
<feature type="signal peptide" evidence="2">
    <location>
        <begin position="1"/>
        <end position="39"/>
    </location>
</feature>
<evidence type="ECO:0000256" key="2">
    <source>
        <dbReference type="SAM" id="SignalP"/>
    </source>
</evidence>